<evidence type="ECO:0000313" key="9">
    <source>
        <dbReference type="EMBL" id="KGK38092.1"/>
    </source>
</evidence>
<evidence type="ECO:0000259" key="8">
    <source>
        <dbReference type="Pfam" id="PF01266"/>
    </source>
</evidence>
<dbReference type="EMBL" id="JQFK01000024">
    <property type="protein sequence ID" value="KGK38092.1"/>
    <property type="molecule type" value="Genomic_DNA"/>
</dbReference>
<dbReference type="Pfam" id="PF01266">
    <property type="entry name" value="DAO"/>
    <property type="match status" value="1"/>
</dbReference>
<feature type="signal peptide" evidence="7">
    <location>
        <begin position="1"/>
        <end position="17"/>
    </location>
</feature>
<evidence type="ECO:0000256" key="3">
    <source>
        <dbReference type="ARBA" id="ARBA00022630"/>
    </source>
</evidence>
<name>A0A099P1L3_PICKU</name>
<dbReference type="InterPro" id="IPR006076">
    <property type="entry name" value="FAD-dep_OxRdtase"/>
</dbReference>
<dbReference type="GO" id="GO:0019478">
    <property type="term" value="P:D-amino acid catabolic process"/>
    <property type="evidence" value="ECO:0007669"/>
    <property type="project" value="TreeGrafter"/>
</dbReference>
<feature type="domain" description="FAD dependent oxidoreductase" evidence="8">
    <location>
        <begin position="3"/>
        <end position="351"/>
    </location>
</feature>
<dbReference type="HOGENOM" id="CLU_034311_1_0_1"/>
<keyword evidence="5" id="KW-0560">Oxidoreductase</keyword>
<reference evidence="10" key="1">
    <citation type="journal article" date="2014" name="Microb. Cell Fact.">
        <title>Exploiting Issatchenkia orientalis SD108 for succinic acid production.</title>
        <authorList>
            <person name="Xiao H."/>
            <person name="Shao Z."/>
            <person name="Jiang Y."/>
            <person name="Dole S."/>
            <person name="Zhao H."/>
        </authorList>
    </citation>
    <scope>NUCLEOTIDE SEQUENCE [LARGE SCALE GENOMIC DNA]</scope>
    <source>
        <strain evidence="10">SD108</strain>
    </source>
</reference>
<protein>
    <recommendedName>
        <fullName evidence="8">FAD dependent oxidoreductase domain-containing protein</fullName>
    </recommendedName>
</protein>
<dbReference type="VEuPathDB" id="FungiDB:C5L36_0B10275"/>
<dbReference type="AlphaFoldDB" id="A0A099P1L3"/>
<evidence type="ECO:0000256" key="6">
    <source>
        <dbReference type="PIRSR" id="PIRSR000189-1"/>
    </source>
</evidence>
<evidence type="ECO:0000256" key="5">
    <source>
        <dbReference type="ARBA" id="ARBA00023002"/>
    </source>
</evidence>
<accession>A0A099P1L3</accession>
<keyword evidence="4 6" id="KW-0274">FAD</keyword>
<evidence type="ECO:0000256" key="1">
    <source>
        <dbReference type="ARBA" id="ARBA00001974"/>
    </source>
</evidence>
<proteinExistence type="inferred from homology"/>
<evidence type="ECO:0000256" key="7">
    <source>
        <dbReference type="SAM" id="SignalP"/>
    </source>
</evidence>
<dbReference type="eggNOG" id="KOG3923">
    <property type="taxonomic scope" value="Eukaryota"/>
</dbReference>
<feature type="binding site" evidence="6">
    <location>
        <begin position="46"/>
        <end position="47"/>
    </location>
    <ligand>
        <name>FAD</name>
        <dbReference type="ChEBI" id="CHEBI:57692"/>
    </ligand>
</feature>
<feature type="binding site" evidence="6">
    <location>
        <position position="316"/>
    </location>
    <ligand>
        <name>D-dopa</name>
        <dbReference type="ChEBI" id="CHEBI:149689"/>
    </ligand>
</feature>
<comment type="cofactor">
    <cofactor evidence="1 6">
        <name>FAD</name>
        <dbReference type="ChEBI" id="CHEBI:57692"/>
    </cofactor>
</comment>
<dbReference type="GO" id="GO:0071949">
    <property type="term" value="F:FAD binding"/>
    <property type="evidence" value="ECO:0007669"/>
    <property type="project" value="InterPro"/>
</dbReference>
<dbReference type="SUPFAM" id="SSF54373">
    <property type="entry name" value="FAD-linked reductases, C-terminal domain"/>
    <property type="match status" value="1"/>
</dbReference>
<keyword evidence="7" id="KW-0732">Signal</keyword>
<dbReference type="Gene3D" id="3.40.50.720">
    <property type="entry name" value="NAD(P)-binding Rossmann-like Domain"/>
    <property type="match status" value="1"/>
</dbReference>
<keyword evidence="3" id="KW-0285">Flavoprotein</keyword>
<dbReference type="InterPro" id="IPR023209">
    <property type="entry name" value="DAO"/>
</dbReference>
<dbReference type="PIRSF" id="PIRSF000189">
    <property type="entry name" value="D-aa_oxidase"/>
    <property type="match status" value="1"/>
</dbReference>
<evidence type="ECO:0000313" key="10">
    <source>
        <dbReference type="Proteomes" id="UP000029867"/>
    </source>
</evidence>
<organism evidence="9 10">
    <name type="scientific">Pichia kudriavzevii</name>
    <name type="common">Yeast</name>
    <name type="synonym">Issatchenkia orientalis</name>
    <dbReference type="NCBI Taxonomy" id="4909"/>
    <lineage>
        <taxon>Eukaryota</taxon>
        <taxon>Fungi</taxon>
        <taxon>Dikarya</taxon>
        <taxon>Ascomycota</taxon>
        <taxon>Saccharomycotina</taxon>
        <taxon>Pichiomycetes</taxon>
        <taxon>Pichiales</taxon>
        <taxon>Pichiaceae</taxon>
        <taxon>Pichia</taxon>
    </lineage>
</organism>
<evidence type="ECO:0000256" key="2">
    <source>
        <dbReference type="ARBA" id="ARBA00006730"/>
    </source>
</evidence>
<dbReference type="SUPFAM" id="SSF51971">
    <property type="entry name" value="Nucleotide-binding domain"/>
    <property type="match status" value="1"/>
</dbReference>
<dbReference type="PANTHER" id="PTHR11530">
    <property type="entry name" value="D-AMINO ACID OXIDASE"/>
    <property type="match status" value="1"/>
</dbReference>
<sequence length="366" mass="42112">MVRIVVVGAGVVGLTSALELLKDKSNEITIVAQQFPTDYNHSTIYTSPIAGANWHSFAPKEDKFTQEIDIVGYYKFKELSRIPESGVTSRKEKFYVTLDKFYNVYSGKKMLPWYAHGEFAKLINFRELEAGEYSRDKFAYGFEFDGFVIRTSYYMTYLINEMWRLSGSYEMTNSRFNLRRKSIKKLSDAFDLHHNGKADLVVNCTGLLAHDLDDIEKIEKTKMYPVRGIVYIVENNTGMKDNTFVDIFDIEHPDERMYFMPRREGELLIGGVFEEENESQYADPGFLVRLVSRCNKYLPQFDWDNIKVIRTQVGYRPFRKGGYRIEKVGDMVHCYGMGAAGFQSSWGSANKVVGLVSGSKPIKSKF</sequence>
<feature type="binding site" evidence="6">
    <location>
        <position position="205"/>
    </location>
    <ligand>
        <name>FAD</name>
        <dbReference type="ChEBI" id="CHEBI:57692"/>
    </ligand>
</feature>
<gene>
    <name evidence="9" type="ORF">JL09_g2736</name>
</gene>
<feature type="chain" id="PRO_5001959415" description="FAD dependent oxidoreductase domain-containing protein" evidence="7">
    <location>
        <begin position="18"/>
        <end position="366"/>
    </location>
</feature>
<dbReference type="PANTHER" id="PTHR11530:SF16">
    <property type="entry name" value="D-AMINO ACID OXIDASE (AFU_ORTHOLOGUE AFUA_5G11290)"/>
    <property type="match status" value="1"/>
</dbReference>
<dbReference type="Gene3D" id="3.30.9.10">
    <property type="entry name" value="D-Amino Acid Oxidase, subunit A, domain 2"/>
    <property type="match status" value="1"/>
</dbReference>
<dbReference type="GO" id="GO:0003884">
    <property type="term" value="F:D-amino-acid oxidase activity"/>
    <property type="evidence" value="ECO:0007669"/>
    <property type="project" value="InterPro"/>
</dbReference>
<comment type="caution">
    <text evidence="9">The sequence shown here is derived from an EMBL/GenBank/DDBJ whole genome shotgun (WGS) entry which is preliminary data.</text>
</comment>
<dbReference type="GO" id="GO:0005737">
    <property type="term" value="C:cytoplasm"/>
    <property type="evidence" value="ECO:0007669"/>
    <property type="project" value="TreeGrafter"/>
</dbReference>
<evidence type="ECO:0000256" key="4">
    <source>
        <dbReference type="ARBA" id="ARBA00022827"/>
    </source>
</evidence>
<comment type="similarity">
    <text evidence="2">Belongs to the DAMOX/DASOX family.</text>
</comment>
<dbReference type="Proteomes" id="UP000029867">
    <property type="component" value="Unassembled WGS sequence"/>
</dbReference>